<name>A0A7I7QAK4_9MYCO</name>
<sequence length="209" mass="22832">MAKLSTRFATIYGSHPLHLLTMLSGFALMGYILATFKPVTLWNPGTWWQSIAVWFAAAVIVHDLLFFPLYALADRVLSARQPRVRPKVLARNYIRVPAMGAGLTLLIFLPGIVEQGGPTYLAATGQTQQPFLGRWLLLTAAMFGTSAICYTISLAAARRRGSPSEAAIPYYERKSSNLANIFPGDLASSAPLLHKRQFPPSRGGVQSPT</sequence>
<gene>
    <name evidence="2" type="ORF">MSTO_34940</name>
</gene>
<feature type="transmembrane region" description="Helical" evidence="1">
    <location>
        <begin position="93"/>
        <end position="113"/>
    </location>
</feature>
<feature type="transmembrane region" description="Helical" evidence="1">
    <location>
        <begin position="12"/>
        <end position="34"/>
    </location>
</feature>
<keyword evidence="1" id="KW-0472">Membrane</keyword>
<feature type="transmembrane region" description="Helical" evidence="1">
    <location>
        <begin position="133"/>
        <end position="157"/>
    </location>
</feature>
<dbReference type="RefSeq" id="WP_232072853.1">
    <property type="nucleotide sequence ID" value="NZ_AP022587.1"/>
</dbReference>
<feature type="transmembrane region" description="Helical" evidence="1">
    <location>
        <begin position="46"/>
        <end position="72"/>
    </location>
</feature>
<reference evidence="2 3" key="1">
    <citation type="journal article" date="2019" name="Emerg. Microbes Infect.">
        <title>Comprehensive subspecies identification of 175 nontuberculous mycobacteria species based on 7547 genomic profiles.</title>
        <authorList>
            <person name="Matsumoto Y."/>
            <person name="Kinjo T."/>
            <person name="Motooka D."/>
            <person name="Nabeya D."/>
            <person name="Jung N."/>
            <person name="Uechi K."/>
            <person name="Horii T."/>
            <person name="Iida T."/>
            <person name="Fujita J."/>
            <person name="Nakamura S."/>
        </authorList>
    </citation>
    <scope>NUCLEOTIDE SEQUENCE [LARGE SCALE GENOMIC DNA]</scope>
    <source>
        <strain evidence="2 3">JCM 17783</strain>
    </source>
</reference>
<dbReference type="Proteomes" id="UP000467130">
    <property type="component" value="Chromosome"/>
</dbReference>
<keyword evidence="1" id="KW-1133">Transmembrane helix</keyword>
<accession>A0A7I7QAK4</accession>
<evidence type="ECO:0000313" key="2">
    <source>
        <dbReference type="EMBL" id="BBY23289.1"/>
    </source>
</evidence>
<proteinExistence type="predicted"/>
<evidence type="ECO:0000256" key="1">
    <source>
        <dbReference type="SAM" id="Phobius"/>
    </source>
</evidence>
<dbReference type="EMBL" id="AP022587">
    <property type="protein sequence ID" value="BBY23289.1"/>
    <property type="molecule type" value="Genomic_DNA"/>
</dbReference>
<evidence type="ECO:0000313" key="3">
    <source>
        <dbReference type="Proteomes" id="UP000467130"/>
    </source>
</evidence>
<keyword evidence="3" id="KW-1185">Reference proteome</keyword>
<dbReference type="AlphaFoldDB" id="A0A7I7QAK4"/>
<organism evidence="2 3">
    <name type="scientific">Mycobacterium stomatepiae</name>
    <dbReference type="NCBI Taxonomy" id="470076"/>
    <lineage>
        <taxon>Bacteria</taxon>
        <taxon>Bacillati</taxon>
        <taxon>Actinomycetota</taxon>
        <taxon>Actinomycetes</taxon>
        <taxon>Mycobacteriales</taxon>
        <taxon>Mycobacteriaceae</taxon>
        <taxon>Mycobacterium</taxon>
        <taxon>Mycobacterium simiae complex</taxon>
    </lineage>
</organism>
<dbReference type="KEGG" id="msto:MSTO_34940"/>
<keyword evidence="1" id="KW-0812">Transmembrane</keyword>
<protein>
    <submittedName>
        <fullName evidence="2">Uncharacterized protein</fullName>
    </submittedName>
</protein>